<comment type="caution">
    <text evidence="1">The sequence shown here is derived from an EMBL/GenBank/DDBJ whole genome shotgun (WGS) entry which is preliminary data.</text>
</comment>
<name>A0AAD2HUP1_9AGAR</name>
<dbReference type="EMBL" id="CAVNYO010000448">
    <property type="protein sequence ID" value="CAK5282187.1"/>
    <property type="molecule type" value="Genomic_DNA"/>
</dbReference>
<dbReference type="AlphaFoldDB" id="A0AAD2HUP1"/>
<gene>
    <name evidence="1" type="ORF">MYCIT1_LOCUS33728</name>
</gene>
<keyword evidence="2" id="KW-1185">Reference proteome</keyword>
<dbReference type="Proteomes" id="UP001295794">
    <property type="component" value="Unassembled WGS sequence"/>
</dbReference>
<accession>A0AAD2HUP1</accession>
<evidence type="ECO:0000313" key="1">
    <source>
        <dbReference type="EMBL" id="CAK5282187.1"/>
    </source>
</evidence>
<sequence length="82" mass="9283">GNREAMTQPRATASMPVRGQERWTTISWDLVTYVHYQRHQGKFLLKNYQDEHRITIGVGALQIAESGMLGAAMRATSSYRSV</sequence>
<evidence type="ECO:0000313" key="2">
    <source>
        <dbReference type="Proteomes" id="UP001295794"/>
    </source>
</evidence>
<reference evidence="1" key="1">
    <citation type="submission" date="2023-11" db="EMBL/GenBank/DDBJ databases">
        <authorList>
            <person name="De Vega J J."/>
            <person name="De Vega J J."/>
        </authorList>
    </citation>
    <scope>NUCLEOTIDE SEQUENCE</scope>
</reference>
<feature type="non-terminal residue" evidence="1">
    <location>
        <position position="1"/>
    </location>
</feature>
<protein>
    <submittedName>
        <fullName evidence="1">Uncharacterized protein</fullName>
    </submittedName>
</protein>
<organism evidence="1 2">
    <name type="scientific">Mycena citricolor</name>
    <dbReference type="NCBI Taxonomy" id="2018698"/>
    <lineage>
        <taxon>Eukaryota</taxon>
        <taxon>Fungi</taxon>
        <taxon>Dikarya</taxon>
        <taxon>Basidiomycota</taxon>
        <taxon>Agaricomycotina</taxon>
        <taxon>Agaricomycetes</taxon>
        <taxon>Agaricomycetidae</taxon>
        <taxon>Agaricales</taxon>
        <taxon>Marasmiineae</taxon>
        <taxon>Mycenaceae</taxon>
        <taxon>Mycena</taxon>
    </lineage>
</organism>
<feature type="non-terminal residue" evidence="1">
    <location>
        <position position="82"/>
    </location>
</feature>
<proteinExistence type="predicted"/>